<dbReference type="InterPro" id="IPR001845">
    <property type="entry name" value="HTH_ArsR_DNA-bd_dom"/>
</dbReference>
<proteinExistence type="predicted"/>
<name>A0ABQ5V9I8_9PROT</name>
<evidence type="ECO:0000259" key="1">
    <source>
        <dbReference type="PROSITE" id="PS50987"/>
    </source>
</evidence>
<dbReference type="Pfam" id="PF12840">
    <property type="entry name" value="HTH_20"/>
    <property type="match status" value="1"/>
</dbReference>
<dbReference type="PANTHER" id="PTHR38600:SF2">
    <property type="entry name" value="SLL0088 PROTEIN"/>
    <property type="match status" value="1"/>
</dbReference>
<dbReference type="InterPro" id="IPR036390">
    <property type="entry name" value="WH_DNA-bd_sf"/>
</dbReference>
<dbReference type="InterPro" id="IPR011991">
    <property type="entry name" value="ArsR-like_HTH"/>
</dbReference>
<dbReference type="InterPro" id="IPR036388">
    <property type="entry name" value="WH-like_DNA-bd_sf"/>
</dbReference>
<reference evidence="2" key="2">
    <citation type="submission" date="2023-01" db="EMBL/GenBank/DDBJ databases">
        <title>Draft genome sequence of Algimonas ampicilliniresistens strain NBRC 108219.</title>
        <authorList>
            <person name="Sun Q."/>
            <person name="Mori K."/>
        </authorList>
    </citation>
    <scope>NUCLEOTIDE SEQUENCE</scope>
    <source>
        <strain evidence="2">NBRC 108219</strain>
    </source>
</reference>
<dbReference type="PANTHER" id="PTHR38600">
    <property type="entry name" value="TRANSCRIPTIONAL REGULATORY PROTEIN"/>
    <property type="match status" value="1"/>
</dbReference>
<gene>
    <name evidence="2" type="ORF">GCM10007853_12040</name>
</gene>
<comment type="caution">
    <text evidence="2">The sequence shown here is derived from an EMBL/GenBank/DDBJ whole genome shotgun (WGS) entry which is preliminary data.</text>
</comment>
<sequence length="117" mass="12706">MNSTATTDATAHSLDGIYKALSDGTRRAIIARLASGPASIGAVAEPFDMSLAAIGKHVKVLESVGLVRRTIEWRTHILTLDPAALQHAEQWLSTYRHFWSGSLDALAKYVETDDDDV</sequence>
<dbReference type="CDD" id="cd00090">
    <property type="entry name" value="HTH_ARSR"/>
    <property type="match status" value="1"/>
</dbReference>
<dbReference type="PROSITE" id="PS50987">
    <property type="entry name" value="HTH_ARSR_2"/>
    <property type="match status" value="1"/>
</dbReference>
<organism evidence="2 3">
    <name type="scientific">Algimonas ampicilliniresistens</name>
    <dbReference type="NCBI Taxonomy" id="1298735"/>
    <lineage>
        <taxon>Bacteria</taxon>
        <taxon>Pseudomonadati</taxon>
        <taxon>Pseudomonadota</taxon>
        <taxon>Alphaproteobacteria</taxon>
        <taxon>Maricaulales</taxon>
        <taxon>Robiginitomaculaceae</taxon>
        <taxon>Algimonas</taxon>
    </lineage>
</organism>
<accession>A0ABQ5V9I8</accession>
<dbReference type="SMART" id="SM00418">
    <property type="entry name" value="HTH_ARSR"/>
    <property type="match status" value="1"/>
</dbReference>
<dbReference type="Proteomes" id="UP001161391">
    <property type="component" value="Unassembled WGS sequence"/>
</dbReference>
<evidence type="ECO:0000313" key="2">
    <source>
        <dbReference type="EMBL" id="GLQ23330.1"/>
    </source>
</evidence>
<keyword evidence="3" id="KW-1185">Reference proteome</keyword>
<evidence type="ECO:0000313" key="3">
    <source>
        <dbReference type="Proteomes" id="UP001161391"/>
    </source>
</evidence>
<protein>
    <submittedName>
        <fullName evidence="2">Transcriptional regulator</fullName>
    </submittedName>
</protein>
<feature type="domain" description="HTH arsR-type" evidence="1">
    <location>
        <begin position="6"/>
        <end position="103"/>
    </location>
</feature>
<reference evidence="2" key="1">
    <citation type="journal article" date="2014" name="Int. J. Syst. Evol. Microbiol.">
        <title>Complete genome of a new Firmicutes species belonging to the dominant human colonic microbiota ('Ruminococcus bicirculans') reveals two chromosomes and a selective capacity to utilize plant glucans.</title>
        <authorList>
            <consortium name="NISC Comparative Sequencing Program"/>
            <person name="Wegmann U."/>
            <person name="Louis P."/>
            <person name="Goesmann A."/>
            <person name="Henrissat B."/>
            <person name="Duncan S.H."/>
            <person name="Flint H.J."/>
        </authorList>
    </citation>
    <scope>NUCLEOTIDE SEQUENCE</scope>
    <source>
        <strain evidence="2">NBRC 108219</strain>
    </source>
</reference>
<dbReference type="EMBL" id="BSNK01000001">
    <property type="protein sequence ID" value="GLQ23330.1"/>
    <property type="molecule type" value="Genomic_DNA"/>
</dbReference>
<dbReference type="SUPFAM" id="SSF46785">
    <property type="entry name" value="Winged helix' DNA-binding domain"/>
    <property type="match status" value="1"/>
</dbReference>
<dbReference type="RefSeq" id="WP_284388642.1">
    <property type="nucleotide sequence ID" value="NZ_BSNK01000001.1"/>
</dbReference>
<dbReference type="Gene3D" id="1.10.10.10">
    <property type="entry name" value="Winged helix-like DNA-binding domain superfamily/Winged helix DNA-binding domain"/>
    <property type="match status" value="1"/>
</dbReference>